<evidence type="ECO:0000259" key="8">
    <source>
        <dbReference type="Pfam" id="PF00924"/>
    </source>
</evidence>
<accession>A0A5J6MNX2</accession>
<evidence type="ECO:0000256" key="2">
    <source>
        <dbReference type="ARBA" id="ARBA00008017"/>
    </source>
</evidence>
<feature type="domain" description="Mechanosensitive ion channel transmembrane helices 2/3" evidence="10">
    <location>
        <begin position="523"/>
        <end position="560"/>
    </location>
</feature>
<feature type="transmembrane region" description="Helical" evidence="7">
    <location>
        <begin position="218"/>
        <end position="243"/>
    </location>
</feature>
<dbReference type="Gene3D" id="1.10.287.1260">
    <property type="match status" value="1"/>
</dbReference>
<evidence type="ECO:0000256" key="6">
    <source>
        <dbReference type="ARBA" id="ARBA00023136"/>
    </source>
</evidence>
<dbReference type="Pfam" id="PF21088">
    <property type="entry name" value="MS_channel_1st"/>
    <property type="match status" value="1"/>
</dbReference>
<dbReference type="InterPro" id="IPR049278">
    <property type="entry name" value="MS_channel_C"/>
</dbReference>
<dbReference type="Pfam" id="PF00924">
    <property type="entry name" value="MS_channel_2nd"/>
    <property type="match status" value="1"/>
</dbReference>
<reference evidence="11 12" key="1">
    <citation type="submission" date="2019-08" db="EMBL/GenBank/DDBJ databases">
        <title>Hyperibacter terrae gen. nov., sp. nov. and Hyperibacter viscosus sp. nov., two new members in the family Rhodospirillaceae isolated from the rhizosphere of Hypericum perforatum.</title>
        <authorList>
            <person name="Noviana Z."/>
        </authorList>
    </citation>
    <scope>NUCLEOTIDE SEQUENCE [LARGE SCALE GENOMIC DNA]</scope>
    <source>
        <strain evidence="11 12">R5913</strain>
    </source>
</reference>
<dbReference type="Proteomes" id="UP000326202">
    <property type="component" value="Chromosome"/>
</dbReference>
<dbReference type="InterPro" id="IPR023408">
    <property type="entry name" value="MscS_beta-dom_sf"/>
</dbReference>
<sequence length="754" mass="80098">MSARPGRGRSRSGIGWLASLLLAGFLSLALAGSAAAKGSPPPPPPPDLDSVLSAFPDGMTDAQLDAVLGVMNDKTLRDGLRKRLVAEMAARQAAASPEGEHILKIYAERLRALPAAYAALPSTLDAAFSRDGTISGFDGAARWIGGIALILAVGAAGMLAVRALLAPVRRRIREQARGGTRIAVGALVLRLMLDLVEIAAFLAASALTYAIVDPTHPAAPQVLMILLRAIAAVLVVSKLTLFFCDPENPGMRLLTVDDAAARALHRIVLTTTLLVVGVTAISRILMALKLDDESIIALALPLSLLPFAYLAGLAWRNRSAVAERARHWLSVGSGRHMLIDAWPVLLTVYLAILWLVIADGILRVQQGTAPRALASLLLMLSVPLLAWLIHRPLAQFYGVAVLTTGGAAPAGDEIPNQAPVIPDSSAFKQVQRLMRAVWFVLIVGAIVLTSRIWGFDPDQLGIGTYVFSILFDIGVVLLLGYVGWALIARSIDRAMENAKAGGVSTKAQRLATLLPLLRKFLQVSLGLMVAMIVLASLGVEIGPLLAGAGVVGIAIGLGAQQTIADILAGIFFLLEDSFRIGDYVEVGNLRGDVESISLRSMKLRHQRGAVHTLPFGQMKSLTNYTRDWALMRLEFRVAPDTDIGLIKKLVKKIGQELLDDPALGPGFIDPLKSQGIRNVEDGAMVIGIKYIAKPGTQFAIRRVAYEKLVNAFRENGIELVGRGVVVRVESGDQVPAEAIGAAAAQAIEKGGGHA</sequence>
<evidence type="ECO:0000256" key="4">
    <source>
        <dbReference type="ARBA" id="ARBA00022692"/>
    </source>
</evidence>
<evidence type="ECO:0000313" key="11">
    <source>
        <dbReference type="EMBL" id="QEX19084.1"/>
    </source>
</evidence>
<keyword evidence="3" id="KW-1003">Cell membrane</keyword>
<dbReference type="RefSeq" id="WP_151179176.1">
    <property type="nucleotide sequence ID" value="NZ_CP042906.1"/>
</dbReference>
<evidence type="ECO:0000259" key="10">
    <source>
        <dbReference type="Pfam" id="PF21088"/>
    </source>
</evidence>
<dbReference type="SUPFAM" id="SSF82689">
    <property type="entry name" value="Mechanosensitive channel protein MscS (YggB), C-terminal domain"/>
    <property type="match status" value="1"/>
</dbReference>
<feature type="transmembrane region" description="Helical" evidence="7">
    <location>
        <begin position="336"/>
        <end position="357"/>
    </location>
</feature>
<dbReference type="Gene3D" id="2.30.30.60">
    <property type="match status" value="1"/>
</dbReference>
<evidence type="ECO:0000259" key="9">
    <source>
        <dbReference type="Pfam" id="PF21082"/>
    </source>
</evidence>
<protein>
    <recommendedName>
        <fullName evidence="13">Mechanosensitive ion channel protein MscS</fullName>
    </recommendedName>
</protein>
<dbReference type="InterPro" id="IPR010920">
    <property type="entry name" value="LSM_dom_sf"/>
</dbReference>
<feature type="domain" description="Mechanosensitive ion channel MscS C-terminal" evidence="9">
    <location>
        <begin position="633"/>
        <end position="719"/>
    </location>
</feature>
<feature type="transmembrane region" description="Helical" evidence="7">
    <location>
        <begin position="143"/>
        <end position="166"/>
    </location>
</feature>
<comment type="subcellular location">
    <subcellularLocation>
        <location evidence="1">Cell membrane</location>
        <topology evidence="1">Multi-pass membrane protein</topology>
    </subcellularLocation>
</comment>
<dbReference type="OrthoDB" id="9814206at2"/>
<name>A0A5J6MNX2_9PROT</name>
<dbReference type="InterPro" id="IPR045276">
    <property type="entry name" value="YbiO_bact"/>
</dbReference>
<evidence type="ECO:0000256" key="1">
    <source>
        <dbReference type="ARBA" id="ARBA00004651"/>
    </source>
</evidence>
<dbReference type="SUPFAM" id="SSF82861">
    <property type="entry name" value="Mechanosensitive channel protein MscS (YggB), transmembrane region"/>
    <property type="match status" value="1"/>
</dbReference>
<dbReference type="GO" id="GO:0008381">
    <property type="term" value="F:mechanosensitive monoatomic ion channel activity"/>
    <property type="evidence" value="ECO:0007669"/>
    <property type="project" value="InterPro"/>
</dbReference>
<dbReference type="AlphaFoldDB" id="A0A5J6MNX2"/>
<evidence type="ECO:0000256" key="7">
    <source>
        <dbReference type="SAM" id="Phobius"/>
    </source>
</evidence>
<keyword evidence="12" id="KW-1185">Reference proteome</keyword>
<feature type="transmembrane region" description="Helical" evidence="7">
    <location>
        <begin position="545"/>
        <end position="574"/>
    </location>
</feature>
<feature type="transmembrane region" description="Helical" evidence="7">
    <location>
        <begin position="465"/>
        <end position="487"/>
    </location>
</feature>
<dbReference type="InterPro" id="IPR006685">
    <property type="entry name" value="MscS_channel_2nd"/>
</dbReference>
<dbReference type="EMBL" id="CP042906">
    <property type="protein sequence ID" value="QEX19084.1"/>
    <property type="molecule type" value="Genomic_DNA"/>
</dbReference>
<dbReference type="PANTHER" id="PTHR30460">
    <property type="entry name" value="MODERATE CONDUCTANCE MECHANOSENSITIVE CHANNEL YBIO"/>
    <property type="match status" value="1"/>
</dbReference>
<dbReference type="InterPro" id="IPR011066">
    <property type="entry name" value="MscS_channel_C_sf"/>
</dbReference>
<feature type="transmembrane region" description="Helical" evidence="7">
    <location>
        <begin position="520"/>
        <end position="539"/>
    </location>
</feature>
<evidence type="ECO:0000313" key="12">
    <source>
        <dbReference type="Proteomes" id="UP000326202"/>
    </source>
</evidence>
<feature type="transmembrane region" description="Helical" evidence="7">
    <location>
        <begin position="294"/>
        <end position="315"/>
    </location>
</feature>
<organism evidence="11 12">
    <name type="scientific">Hypericibacter terrae</name>
    <dbReference type="NCBI Taxonomy" id="2602015"/>
    <lineage>
        <taxon>Bacteria</taxon>
        <taxon>Pseudomonadati</taxon>
        <taxon>Pseudomonadota</taxon>
        <taxon>Alphaproteobacteria</taxon>
        <taxon>Rhodospirillales</taxon>
        <taxon>Dongiaceae</taxon>
        <taxon>Hypericibacter</taxon>
    </lineage>
</organism>
<dbReference type="Gene3D" id="3.30.70.100">
    <property type="match status" value="1"/>
</dbReference>
<keyword evidence="5 7" id="KW-1133">Transmembrane helix</keyword>
<dbReference type="SUPFAM" id="SSF50182">
    <property type="entry name" value="Sm-like ribonucleoproteins"/>
    <property type="match status" value="1"/>
</dbReference>
<dbReference type="InterPro" id="IPR011014">
    <property type="entry name" value="MscS_channel_TM-2"/>
</dbReference>
<keyword evidence="4 7" id="KW-0812">Transmembrane</keyword>
<feature type="transmembrane region" description="Helical" evidence="7">
    <location>
        <begin position="187"/>
        <end position="212"/>
    </location>
</feature>
<feature type="transmembrane region" description="Helical" evidence="7">
    <location>
        <begin position="264"/>
        <end position="288"/>
    </location>
</feature>
<feature type="domain" description="Mechanosensitive ion channel MscS" evidence="8">
    <location>
        <begin position="562"/>
        <end position="626"/>
    </location>
</feature>
<feature type="transmembrane region" description="Helical" evidence="7">
    <location>
        <begin position="436"/>
        <end position="453"/>
    </location>
</feature>
<dbReference type="Pfam" id="PF21082">
    <property type="entry name" value="MS_channel_3rd"/>
    <property type="match status" value="1"/>
</dbReference>
<evidence type="ECO:0000256" key="3">
    <source>
        <dbReference type="ARBA" id="ARBA00022475"/>
    </source>
</evidence>
<keyword evidence="6 7" id="KW-0472">Membrane</keyword>
<comment type="similarity">
    <text evidence="2">Belongs to the MscS (TC 1.A.23) family.</text>
</comment>
<dbReference type="InterPro" id="IPR049142">
    <property type="entry name" value="MS_channel_1st"/>
</dbReference>
<evidence type="ECO:0000256" key="5">
    <source>
        <dbReference type="ARBA" id="ARBA00022989"/>
    </source>
</evidence>
<evidence type="ECO:0008006" key="13">
    <source>
        <dbReference type="Google" id="ProtNLM"/>
    </source>
</evidence>
<dbReference type="PANTHER" id="PTHR30460:SF0">
    <property type="entry name" value="MODERATE CONDUCTANCE MECHANOSENSITIVE CHANNEL YBIO"/>
    <property type="match status" value="1"/>
</dbReference>
<feature type="transmembrane region" description="Helical" evidence="7">
    <location>
        <begin position="369"/>
        <end position="389"/>
    </location>
</feature>
<proteinExistence type="inferred from homology"/>
<gene>
    <name evidence="11" type="ORF">FRZ44_43960</name>
</gene>
<dbReference type="KEGG" id="htq:FRZ44_43960"/>
<dbReference type="GO" id="GO:0005886">
    <property type="term" value="C:plasma membrane"/>
    <property type="evidence" value="ECO:0007669"/>
    <property type="project" value="UniProtKB-SubCell"/>
</dbReference>